<gene>
    <name evidence="5" type="ORF">BDFB_001641</name>
</gene>
<dbReference type="GO" id="GO:0000902">
    <property type="term" value="P:cell morphogenesis"/>
    <property type="evidence" value="ECO:0007669"/>
    <property type="project" value="InterPro"/>
</dbReference>
<evidence type="ECO:0000259" key="2">
    <source>
        <dbReference type="Pfam" id="PF14222"/>
    </source>
</evidence>
<dbReference type="InterPro" id="IPR039867">
    <property type="entry name" value="Furry/Tao3/Mor2"/>
</dbReference>
<evidence type="ECO:0000259" key="3">
    <source>
        <dbReference type="Pfam" id="PF14225"/>
    </source>
</evidence>
<dbReference type="STRING" id="1661398.A0A482VPC1"/>
<dbReference type="InterPro" id="IPR025614">
    <property type="entry name" value="Cell_morpho_N"/>
</dbReference>
<dbReference type="Pfam" id="PF14222">
    <property type="entry name" value="MOR2-PAG1_N"/>
    <property type="match status" value="1"/>
</dbReference>
<feature type="domain" description="Cell morphogenesis central region" evidence="4">
    <location>
        <begin position="1832"/>
        <end position="1929"/>
    </location>
</feature>
<accession>A0A482VPC1</accession>
<dbReference type="SUPFAM" id="SSF48371">
    <property type="entry name" value="ARM repeat"/>
    <property type="match status" value="2"/>
</dbReference>
<organism evidence="5 6">
    <name type="scientific">Asbolus verrucosus</name>
    <name type="common">Desert ironclad beetle</name>
    <dbReference type="NCBI Taxonomy" id="1661398"/>
    <lineage>
        <taxon>Eukaryota</taxon>
        <taxon>Metazoa</taxon>
        <taxon>Ecdysozoa</taxon>
        <taxon>Arthropoda</taxon>
        <taxon>Hexapoda</taxon>
        <taxon>Insecta</taxon>
        <taxon>Pterygota</taxon>
        <taxon>Neoptera</taxon>
        <taxon>Endopterygota</taxon>
        <taxon>Coleoptera</taxon>
        <taxon>Polyphaga</taxon>
        <taxon>Cucujiformia</taxon>
        <taxon>Tenebrionidae</taxon>
        <taxon>Pimeliinae</taxon>
        <taxon>Asbolus</taxon>
    </lineage>
</organism>
<dbReference type="PANTHER" id="PTHR12295">
    <property type="entry name" value="FURRY-RELATED"/>
    <property type="match status" value="1"/>
</dbReference>
<feature type="domain" description="Cell morphogenesis central region" evidence="4">
    <location>
        <begin position="1220"/>
        <end position="1510"/>
    </location>
</feature>
<evidence type="ECO:0000313" key="5">
    <source>
        <dbReference type="EMBL" id="RZC34685.1"/>
    </source>
</evidence>
<dbReference type="GO" id="GO:0031175">
    <property type="term" value="P:neuron projection development"/>
    <property type="evidence" value="ECO:0007669"/>
    <property type="project" value="TreeGrafter"/>
</dbReference>
<feature type="domain" description="Cell morphogenesis protein C-terminal" evidence="3">
    <location>
        <begin position="2085"/>
        <end position="2215"/>
    </location>
</feature>
<dbReference type="GO" id="GO:0005938">
    <property type="term" value="C:cell cortex"/>
    <property type="evidence" value="ECO:0007669"/>
    <property type="project" value="TreeGrafter"/>
</dbReference>
<evidence type="ECO:0000259" key="4">
    <source>
        <dbReference type="Pfam" id="PF14228"/>
    </source>
</evidence>
<keyword evidence="6" id="KW-1185">Reference proteome</keyword>
<comment type="caution">
    <text evidence="5">The sequence shown here is derived from an EMBL/GenBank/DDBJ whole genome shotgun (WGS) entry which is preliminary data.</text>
</comment>
<dbReference type="InterPro" id="IPR025481">
    <property type="entry name" value="Cell_Morphogen_C"/>
</dbReference>
<dbReference type="Pfam" id="PF14228">
    <property type="entry name" value="MOR2-PAG1_mid"/>
    <property type="match status" value="4"/>
</dbReference>
<protein>
    <submittedName>
        <fullName evidence="5">Furry</fullName>
    </submittedName>
</protein>
<feature type="compositionally biased region" description="Polar residues" evidence="1">
    <location>
        <begin position="18"/>
        <end position="60"/>
    </location>
</feature>
<feature type="domain" description="Cell morphogenesis central region" evidence="4">
    <location>
        <begin position="1661"/>
        <end position="1722"/>
    </location>
</feature>
<reference evidence="5 6" key="1">
    <citation type="submission" date="2017-03" db="EMBL/GenBank/DDBJ databases">
        <title>Genome of the blue death feigning beetle - Asbolus verrucosus.</title>
        <authorList>
            <person name="Rider S.D."/>
        </authorList>
    </citation>
    <scope>NUCLEOTIDE SEQUENCE [LARGE SCALE GENOMIC DNA]</scope>
    <source>
        <strain evidence="5">Butters</strain>
        <tissue evidence="5">Head and leg muscle</tissue>
    </source>
</reference>
<dbReference type="InterPro" id="IPR016024">
    <property type="entry name" value="ARM-type_fold"/>
</dbReference>
<feature type="region of interest" description="Disordered" evidence="1">
    <location>
        <begin position="965"/>
        <end position="985"/>
    </location>
</feature>
<feature type="compositionally biased region" description="Low complexity" evidence="1">
    <location>
        <begin position="69"/>
        <end position="89"/>
    </location>
</feature>
<evidence type="ECO:0000313" key="6">
    <source>
        <dbReference type="Proteomes" id="UP000292052"/>
    </source>
</evidence>
<name>A0A482VPC1_ASBVE</name>
<feature type="domain" description="Cell morphogenesis central region" evidence="4">
    <location>
        <begin position="977"/>
        <end position="1148"/>
    </location>
</feature>
<feature type="region of interest" description="Disordered" evidence="1">
    <location>
        <begin position="1535"/>
        <end position="1555"/>
    </location>
</feature>
<dbReference type="EMBL" id="QDEB01077737">
    <property type="protein sequence ID" value="RZC34685.1"/>
    <property type="molecule type" value="Genomic_DNA"/>
</dbReference>
<evidence type="ECO:0000256" key="1">
    <source>
        <dbReference type="SAM" id="MobiDB-lite"/>
    </source>
</evidence>
<feature type="domain" description="Cell morphogenesis protein N-terminal" evidence="2">
    <location>
        <begin position="225"/>
        <end position="703"/>
    </location>
</feature>
<dbReference type="InterPro" id="IPR029473">
    <property type="entry name" value="MOR2-PAG1_mid"/>
</dbReference>
<dbReference type="Pfam" id="PF14225">
    <property type="entry name" value="MOR2-PAG1_C"/>
    <property type="match status" value="1"/>
</dbReference>
<sequence length="2215" mass="249009">MSDSQPEQIAGQDADLSLNDSDVECSQSVCSDTHSDNTTISEMTEKSTVSLSTIHATLSNEEGGEQPQSPSSCTDKKNSSSSTFPSSTPNRGMLLPWGVHKEYFPQIISGSSVDLDIRPGEYVMRSLFSDFTILAEKKIEAVMGEPQEKPLSKTLQRGEDAQFDQLLSAFGCVAEHCLPSLLRALYSWYERQMAEVAHQEHKKSDIKQKRYRSEKSVASIQNNPNGSNIHMISDLYAEVIGALAQSRFMSVRTRFMNELKDLRAREASPHTTQSIISLLMGMKFFRVKMVPIEEFEASFQYMQECAQYFLEVKDKDIKHALAGLFVEILVPVAAAVKNEVNVPCLKNFVEMLYSQTLDASTKSKHRLALFPLVTCLLCVSQKQFFLQNWHYFLAMCLSHLKNRDPKMCRVALESLYRLLWVYMIRIKCESNSATQSRLQSIVNSLFPKGSKGVVPRDTPLNIFVKIIQFIAQERLDFAMREIVFDLLSVGRPIKIILTPERMSIGLRAFLVVADSLQQKEGEPPMPRSVGVLPSGNTLRVRKTFLNKMLTEDTARSIGISAYFPHVRRVFVDILRALDTQYGRPLMMTNTQNVNKEPDEMITGERKPRIDLFRTCVAAVPRLIPDGMTGSELVDLLSRLTVHMDEELRGLAYQSLQTLVIDFPDWRQDVLWGLTQFLAKDVLDTFPSLIDNGLKMILTLLCAWKGALTNTNISTNTGMRLNKDHYEAKADSTMNKRTDNGKSEPMSSVLHLVEALALVMLCNYRVTTKRVSVLILKEVKSLLKASNCSGNQPVIDVIDRCCPRVVEKCLPTLPPAEKTAVLTAANIDLQWLVDRTTSAWNAGLAEDGSIKSGSTYTFNIVDPWSTCIFGFLERDRVLSLCPNVTAHSWPIVFTRLNALYSVVDPTPLNDNRASLLRSSATLKKPPNERDAYMHLWKNYITFAFRVVPHMSNPIVRCASPDLSLSSSPDSLNTERSDNKSGSTSVSPTSLYKLVVPLLRCEVADVRDAAVYAVGNINSDACRDLMEELVIYLREATDKKQENVRRRRRRDALRLHLMRALEYIAENGTFNVSSCILDKDTQSLHPTIVEFVEGVRSYLENEPDKTSSSVKDLTLHFGYFLRKLIKTFSLEACRSLLKRDLRRNLFMMFSYSAGKYGLAPANAHEADPASKKNTELQFVSLQAMSALLCCGPYFDSSDLLEDSMLYHWLSGLLDSNEEKVYNLAQETVILLLESNPDVGPLLDWVVDKCYTGTYAVADGCFLALATIFSAREYPCDHYTAIINVTLMNTGCPRPTVRDTALQLLQLLDKRFFGTVGPLAESDLAEGDKGRSTLDTLLATTYRRSQVHLSGQLALLHPELTMPMFSEITYRFQSARPEVRQLLLQYLLPWLHNMELVDPNVPPPNPHTYQFYATETGRSRKEGWGSAEATEMVLNNIFYVTAKFGDNHSKEIEEVWATLCTSWPNNMKVIIRYLIIISGMAPCELLPYTKRVVLYLARVQPVRLLDEMMLELQTVETLNCLIERTETPPFYRLTVMRKTSSHSDGTNGGGGQSDSNARQDLNIEKGTIHTKRHSGEDPSKLISKTNSSTVLSDFNSRIDKLRNSDDGCSSSDDVQNCEDMFFREKYDISVPQPHPLPMPEYGGYFAPLTEYLPDSSQPISGFHRCNVGVMLLCDVVIDGIELDWTVHVPLMLHILFLGLDHTRPLVYQHCKQLLLNLLIVLAQHNDHLTVAHILLNSKTNQLELGLSTPSLPVLKHNFTEPDSVFDIYLQNSASNAALGDTTNKAKSSNCVALPENDNVSEVKDLTIPPVIITPEDSPAISINTKLDITIAVVIKSLIDFLSNQSNSLWNYEDITAKVWTIKSAEQIDILLQHILKIFQFSLPNAHINERWAQTALQLGLSCSSRHYAGRSLQIYRALRVPISSRMLSDILSRLVETVAEQGEDMQGYVTELLLTLEAAVESLESDFRPLDFMKDFFKSTPNLNNKELIGHKQVHEGNVAHTAATALFNHSLQAGHARSTSYSVSYGFRKNVASPNESKERNRSEIEHRAGCNINKFSSNLSRSRSAQSLKLLGDSATQDDKLTILSQLFWLAVSLLESDYEHEFLLAVRLLARVMHRLPLDRPDARDKVEKLQSQLRWNSFPGVHALLLKGCTHPNIYEPVAALLSQFTPLLNLVVVDPSQTIAFPMNVIALLPYMLLNYEDANEICIRSAENIAQV</sequence>
<feature type="region of interest" description="Disordered" evidence="1">
    <location>
        <begin position="1"/>
        <end position="91"/>
    </location>
</feature>
<dbReference type="OrthoDB" id="6287725at2759"/>
<dbReference type="Proteomes" id="UP000292052">
    <property type="component" value="Unassembled WGS sequence"/>
</dbReference>
<proteinExistence type="predicted"/>
<dbReference type="GO" id="GO:0030427">
    <property type="term" value="C:site of polarized growth"/>
    <property type="evidence" value="ECO:0007669"/>
    <property type="project" value="TreeGrafter"/>
</dbReference>
<dbReference type="PANTHER" id="PTHR12295:SF30">
    <property type="entry name" value="PROTEIN FURRY"/>
    <property type="match status" value="1"/>
</dbReference>